<dbReference type="GO" id="GO:0015485">
    <property type="term" value="F:cholesterol binding"/>
    <property type="evidence" value="ECO:0007669"/>
    <property type="project" value="TreeGrafter"/>
</dbReference>
<evidence type="ECO:0000256" key="1">
    <source>
        <dbReference type="ARBA" id="ARBA00004648"/>
    </source>
</evidence>
<comment type="subcellular location">
    <subcellularLocation>
        <location evidence="1">Endoplasmic reticulum membrane</location>
        <topology evidence="1">Single-pass type II membrane protein</topology>
    </subcellularLocation>
</comment>
<keyword evidence="7" id="KW-0472">Membrane</keyword>
<dbReference type="PANTHER" id="PTHR15351:SF3">
    <property type="entry name" value="ERLIN"/>
    <property type="match status" value="1"/>
</dbReference>
<dbReference type="PANTHER" id="PTHR15351">
    <property type="entry name" value="ERLIN (ER LIPID RAFT ASSOCIATED PROTEIN) HOMOLOG"/>
    <property type="match status" value="1"/>
</dbReference>
<keyword evidence="8" id="KW-0325">Glycoprotein</keyword>
<evidence type="ECO:0000256" key="5">
    <source>
        <dbReference type="ARBA" id="ARBA00022968"/>
    </source>
</evidence>
<evidence type="ECO:0000256" key="6">
    <source>
        <dbReference type="ARBA" id="ARBA00022989"/>
    </source>
</evidence>
<dbReference type="Pfam" id="PF01145">
    <property type="entry name" value="Band_7"/>
    <property type="match status" value="1"/>
</dbReference>
<feature type="domain" description="Band 7" evidence="9">
    <location>
        <begin position="21"/>
        <end position="187"/>
    </location>
</feature>
<protein>
    <submittedName>
        <fullName evidence="10">Erlin-2-B</fullName>
    </submittedName>
</protein>
<evidence type="ECO:0000256" key="3">
    <source>
        <dbReference type="ARBA" id="ARBA00022692"/>
    </source>
</evidence>
<accession>A0A6A7GBS2</accession>
<keyword evidence="6" id="KW-1133">Transmembrane helix</keyword>
<comment type="similarity">
    <text evidence="2">Belongs to the band 7/mec-2 family.</text>
</comment>
<evidence type="ECO:0000256" key="2">
    <source>
        <dbReference type="ARBA" id="ARBA00008164"/>
    </source>
</evidence>
<evidence type="ECO:0000259" key="9">
    <source>
        <dbReference type="SMART" id="SM00244"/>
    </source>
</evidence>
<dbReference type="AlphaFoldDB" id="A0A6A7GBS2"/>
<dbReference type="GO" id="GO:0031625">
    <property type="term" value="F:ubiquitin protein ligase binding"/>
    <property type="evidence" value="ECO:0007669"/>
    <property type="project" value="InterPro"/>
</dbReference>
<evidence type="ECO:0000313" key="10">
    <source>
        <dbReference type="EMBL" id="LAC26915.1"/>
    </source>
</evidence>
<evidence type="ECO:0000256" key="7">
    <source>
        <dbReference type="ARBA" id="ARBA00023136"/>
    </source>
</evidence>
<dbReference type="GO" id="GO:0005789">
    <property type="term" value="C:endoplasmic reticulum membrane"/>
    <property type="evidence" value="ECO:0007669"/>
    <property type="project" value="UniProtKB-SubCell"/>
</dbReference>
<evidence type="ECO:0000256" key="8">
    <source>
        <dbReference type="ARBA" id="ARBA00023180"/>
    </source>
</evidence>
<sequence length="310" mass="35573">MAIDDKLPIAFGVVCILIVATTVHEIDEGYIGVYWRGGALLNSISNPGYQLKLPGITSVEQVQISLQTDKVLNIPCGTSSGVLLYFARIEVVNRLKKEYALETVRQYGVHYDKLWIFDKIHHEINQFCSSHTLREVAIEMFDQLDETLTAKLQEDCYKYAPGIEIISARVTKPSIPASIQRNYDSMEEAKAKLLVTTKHLNVVAKRAETEQLRAEVGARQVADVSRVTMETKLIEQRAQQEIDRIQDEINIARQRAFADADNYTKKRLAEANRLRFSDQYKRYETYLSYQNCSKLYFEETIEQIMFPTDD</sequence>
<keyword evidence="5" id="KW-0735">Signal-anchor</keyword>
<keyword evidence="4" id="KW-0256">Endoplasmic reticulum</keyword>
<dbReference type="SMART" id="SM00244">
    <property type="entry name" value="PHB"/>
    <property type="match status" value="1"/>
</dbReference>
<dbReference type="GO" id="GO:0032933">
    <property type="term" value="P:SREBP signaling pathway"/>
    <property type="evidence" value="ECO:0007669"/>
    <property type="project" value="TreeGrafter"/>
</dbReference>
<dbReference type="InterPro" id="IPR033294">
    <property type="entry name" value="Erlin1/2"/>
</dbReference>
<keyword evidence="3" id="KW-0812">Transmembrane</keyword>
<reference evidence="10" key="1">
    <citation type="submission" date="2017-11" db="EMBL/GenBank/DDBJ databases">
        <title>The sensing device of the deep-sea amphipod.</title>
        <authorList>
            <person name="Kobayashi H."/>
            <person name="Nagahama T."/>
            <person name="Arai W."/>
            <person name="Sasagawa Y."/>
            <person name="Umeda M."/>
            <person name="Hayashi T."/>
            <person name="Nikaido I."/>
            <person name="Watanabe H."/>
            <person name="Oguri K."/>
            <person name="Kitazato H."/>
            <person name="Fujioka K."/>
            <person name="Kido Y."/>
            <person name="Takami H."/>
        </authorList>
    </citation>
    <scope>NUCLEOTIDE SEQUENCE</scope>
    <source>
        <tissue evidence="10">Whole body</tissue>
    </source>
</reference>
<name>A0A6A7GBS2_9CRUS</name>
<dbReference type="EMBL" id="IACT01007803">
    <property type="protein sequence ID" value="LAC26915.1"/>
    <property type="molecule type" value="mRNA"/>
</dbReference>
<evidence type="ECO:0000256" key="4">
    <source>
        <dbReference type="ARBA" id="ARBA00022824"/>
    </source>
</evidence>
<dbReference type="InterPro" id="IPR001107">
    <property type="entry name" value="Band_7"/>
</dbReference>
<organism evidence="10">
    <name type="scientific">Hirondellea gigas</name>
    <dbReference type="NCBI Taxonomy" id="1518452"/>
    <lineage>
        <taxon>Eukaryota</taxon>
        <taxon>Metazoa</taxon>
        <taxon>Ecdysozoa</taxon>
        <taxon>Arthropoda</taxon>
        <taxon>Crustacea</taxon>
        <taxon>Multicrustacea</taxon>
        <taxon>Malacostraca</taxon>
        <taxon>Eumalacostraca</taxon>
        <taxon>Peracarida</taxon>
        <taxon>Amphipoda</taxon>
        <taxon>Amphilochidea</taxon>
        <taxon>Lysianassida</taxon>
        <taxon>Lysianassidira</taxon>
        <taxon>Lysianassoidea</taxon>
        <taxon>Lysianassidae</taxon>
        <taxon>Hirondellea</taxon>
    </lineage>
</organism>
<proteinExistence type="evidence at transcript level"/>